<comment type="caution">
    <text evidence="1">The sequence shown here is derived from an EMBL/GenBank/DDBJ whole genome shotgun (WGS) entry which is preliminary data.</text>
</comment>
<evidence type="ECO:0008006" key="3">
    <source>
        <dbReference type="Google" id="ProtNLM"/>
    </source>
</evidence>
<dbReference type="Pfam" id="PF10076">
    <property type="entry name" value="Phage_Mu_Gp48"/>
    <property type="match status" value="1"/>
</dbReference>
<organism evidence="1 2">
    <name type="scientific">[Clostridium] clostridioforme 90A6</name>
    <dbReference type="NCBI Taxonomy" id="999406"/>
    <lineage>
        <taxon>Bacteria</taxon>
        <taxon>Bacillati</taxon>
        <taxon>Bacillota</taxon>
        <taxon>Clostridia</taxon>
        <taxon>Lachnospirales</taxon>
        <taxon>Lachnospiraceae</taxon>
        <taxon>Enterocloster</taxon>
    </lineage>
</organism>
<dbReference type="InterPro" id="IPR018755">
    <property type="entry name" value="Phage_Mu_Gp48"/>
</dbReference>
<proteinExistence type="predicted"/>
<evidence type="ECO:0000313" key="1">
    <source>
        <dbReference type="EMBL" id="ENZ63560.1"/>
    </source>
</evidence>
<accession>R0BGQ3</accession>
<reference evidence="1" key="1">
    <citation type="submission" date="2013-01" db="EMBL/GenBank/DDBJ databases">
        <title>The Genome Sequence of Clostridium clostridioforme 90A6.</title>
        <authorList>
            <consortium name="The Broad Institute Genome Sequencing Platform"/>
            <person name="Earl A."/>
            <person name="Ward D."/>
            <person name="Feldgarden M."/>
            <person name="Gevers D."/>
            <person name="Courvalin P."/>
            <person name="Lambert T."/>
            <person name="Walker B."/>
            <person name="Young S.K."/>
            <person name="Zeng Q."/>
            <person name="Gargeya S."/>
            <person name="Fitzgerald M."/>
            <person name="Haas B."/>
            <person name="Abouelleil A."/>
            <person name="Alvarado L."/>
            <person name="Arachchi H.M."/>
            <person name="Berlin A.M."/>
            <person name="Chapman S.B."/>
            <person name="Dewar J."/>
            <person name="Goldberg J."/>
            <person name="Griggs A."/>
            <person name="Gujja S."/>
            <person name="Hansen M."/>
            <person name="Howarth C."/>
            <person name="Imamovic A."/>
            <person name="Larimer J."/>
            <person name="McCowan C."/>
            <person name="Murphy C."/>
            <person name="Neiman D."/>
            <person name="Pearson M."/>
            <person name="Priest M."/>
            <person name="Roberts A."/>
            <person name="Saif S."/>
            <person name="Shea T."/>
            <person name="Sisk P."/>
            <person name="Sykes S."/>
            <person name="Wortman J."/>
            <person name="Nusbaum C."/>
            <person name="Birren B."/>
        </authorList>
    </citation>
    <scope>NUCLEOTIDE SEQUENCE [LARGE SCALE GENOMIC DNA]</scope>
    <source>
        <strain evidence="1">90A6</strain>
    </source>
</reference>
<dbReference type="AlphaFoldDB" id="R0BGQ3"/>
<sequence length="179" mass="20270">MELVKLLPDYYDSNVTMNTLQAILSDVTEMMDVSLSTIIAECFVNTASHMLNRYEQLLDIDVDISKPDTFRRERIKAKISGIGTTTKQMIIDTASQYSNGEVEVIEDNANGKFTIKFVGTLGIPGNMSDLKITIEEIKPAHLAVVYEYVYNTWNDVSKITWNQAAAYTWDEIRTVNLNE</sequence>
<gene>
    <name evidence="1" type="ORF">HMPREF1083_02863</name>
</gene>
<keyword evidence="2" id="KW-1185">Reference proteome</keyword>
<name>R0BGQ3_9FIRM</name>
<dbReference type="PATRIC" id="fig|999406.3.peg.3071"/>
<dbReference type="HOGENOM" id="CLU_089645_2_0_9"/>
<protein>
    <recommendedName>
        <fullName evidence="3">Phage portal protein</fullName>
    </recommendedName>
</protein>
<dbReference type="Proteomes" id="UP000013180">
    <property type="component" value="Unassembled WGS sequence"/>
</dbReference>
<dbReference type="EMBL" id="AGYL01000023">
    <property type="protein sequence ID" value="ENZ63560.1"/>
    <property type="molecule type" value="Genomic_DNA"/>
</dbReference>
<evidence type="ECO:0000313" key="2">
    <source>
        <dbReference type="Proteomes" id="UP000013180"/>
    </source>
</evidence>